<name>A0AAU7JKM1_9HYPH</name>
<keyword evidence="2" id="KW-0472">Membrane</keyword>
<gene>
    <name evidence="3" type="ORF">ABEG18_08925</name>
</gene>
<evidence type="ECO:0000256" key="1">
    <source>
        <dbReference type="SAM" id="MobiDB-lite"/>
    </source>
</evidence>
<sequence length="154" mass="16483">MSVAVNPAAPHDLPVFITGPGDTDLLMVGTGIFLLFAVLGVGLLFLRIHTLPERMAHKSQKLQFEIVAVLGLLALFTHEHIFWVAGLLLALVDLPDWGSPLRRMAGSLEKMAGIAPDAGADAADAIERKGVPEIAAPVDDRERVAERPLKHAEG</sequence>
<feature type="transmembrane region" description="Helical" evidence="2">
    <location>
        <begin position="67"/>
        <end position="92"/>
    </location>
</feature>
<dbReference type="AlphaFoldDB" id="A0AAU7JKM1"/>
<feature type="transmembrane region" description="Helical" evidence="2">
    <location>
        <begin position="25"/>
        <end position="46"/>
    </location>
</feature>
<evidence type="ECO:0000313" key="3">
    <source>
        <dbReference type="EMBL" id="XBO40860.1"/>
    </source>
</evidence>
<organism evidence="3">
    <name type="scientific">Alsobacter sp. KACC 23698</name>
    <dbReference type="NCBI Taxonomy" id="3149229"/>
    <lineage>
        <taxon>Bacteria</taxon>
        <taxon>Pseudomonadati</taxon>
        <taxon>Pseudomonadota</taxon>
        <taxon>Alphaproteobacteria</taxon>
        <taxon>Hyphomicrobiales</taxon>
        <taxon>Alsobacteraceae</taxon>
        <taxon>Alsobacter</taxon>
    </lineage>
</organism>
<keyword evidence="2" id="KW-0812">Transmembrane</keyword>
<evidence type="ECO:0000256" key="2">
    <source>
        <dbReference type="SAM" id="Phobius"/>
    </source>
</evidence>
<dbReference type="EMBL" id="CP157484">
    <property type="protein sequence ID" value="XBO40860.1"/>
    <property type="molecule type" value="Genomic_DNA"/>
</dbReference>
<accession>A0AAU7JKM1</accession>
<feature type="region of interest" description="Disordered" evidence="1">
    <location>
        <begin position="133"/>
        <end position="154"/>
    </location>
</feature>
<reference evidence="3" key="1">
    <citation type="submission" date="2024-05" db="EMBL/GenBank/DDBJ databases">
        <authorList>
            <person name="Kim S."/>
            <person name="Heo J."/>
            <person name="Choi H."/>
            <person name="Choi Y."/>
            <person name="Kwon S.-W."/>
            <person name="Kim Y."/>
        </authorList>
    </citation>
    <scope>NUCLEOTIDE SEQUENCE</scope>
    <source>
        <strain evidence="3">KACC 23698</strain>
    </source>
</reference>
<dbReference type="RefSeq" id="WP_406857716.1">
    <property type="nucleotide sequence ID" value="NZ_CP157484.1"/>
</dbReference>
<keyword evidence="2" id="KW-1133">Transmembrane helix</keyword>
<proteinExistence type="predicted"/>
<protein>
    <submittedName>
        <fullName evidence="3">Uncharacterized protein</fullName>
    </submittedName>
</protein>
<feature type="compositionally biased region" description="Basic and acidic residues" evidence="1">
    <location>
        <begin position="138"/>
        <end position="154"/>
    </location>
</feature>